<dbReference type="InterPro" id="IPR055829">
    <property type="entry name" value="DUF7406"/>
</dbReference>
<evidence type="ECO:0000256" key="1">
    <source>
        <dbReference type="SAM" id="MobiDB-lite"/>
    </source>
</evidence>
<dbReference type="PANTHER" id="PTHR37464:SF1">
    <property type="entry name" value="BLL2463 PROTEIN"/>
    <property type="match status" value="1"/>
</dbReference>
<dbReference type="EMBL" id="FNQT01000001">
    <property type="protein sequence ID" value="SDZ75389.1"/>
    <property type="molecule type" value="Genomic_DNA"/>
</dbReference>
<dbReference type="SUPFAM" id="SSF52317">
    <property type="entry name" value="Class I glutamine amidotransferase-like"/>
    <property type="match status" value="1"/>
</dbReference>
<evidence type="ECO:0000259" key="5">
    <source>
        <dbReference type="Pfam" id="PF24155"/>
    </source>
</evidence>
<feature type="domain" description="Aerotolerance regulator N-terminal" evidence="3">
    <location>
        <begin position="6"/>
        <end position="82"/>
    </location>
</feature>
<protein>
    <submittedName>
        <fullName evidence="8">N-terminal double-transmembrane domain-containing protein</fullName>
    </submittedName>
</protein>
<keyword evidence="9" id="KW-1185">Reference proteome</keyword>
<dbReference type="InterPro" id="IPR002035">
    <property type="entry name" value="VWF_A"/>
</dbReference>
<feature type="domain" description="VWFA" evidence="4">
    <location>
        <begin position="95"/>
        <end position="190"/>
    </location>
</feature>
<dbReference type="InterPro" id="IPR029062">
    <property type="entry name" value="Class_I_gatase-like"/>
</dbReference>
<keyword evidence="2" id="KW-0472">Membrane</keyword>
<feature type="transmembrane region" description="Helical" evidence="2">
    <location>
        <begin position="6"/>
        <end position="28"/>
    </location>
</feature>
<feature type="domain" description="DUF7408" evidence="7">
    <location>
        <begin position="306"/>
        <end position="479"/>
    </location>
</feature>
<dbReference type="Pfam" id="PF07584">
    <property type="entry name" value="BatA"/>
    <property type="match status" value="1"/>
</dbReference>
<dbReference type="Pfam" id="PF24157">
    <property type="entry name" value="DUF7408"/>
    <property type="match status" value="1"/>
</dbReference>
<feature type="domain" description="DUF7406" evidence="5">
    <location>
        <begin position="486"/>
        <end position="537"/>
    </location>
</feature>
<dbReference type="NCBIfam" id="TIGR02226">
    <property type="entry name" value="two_anch"/>
    <property type="match status" value="1"/>
</dbReference>
<dbReference type="SUPFAM" id="SSF53300">
    <property type="entry name" value="vWA-like"/>
    <property type="match status" value="1"/>
</dbReference>
<dbReference type="InterPro" id="IPR055830">
    <property type="entry name" value="DUF7407"/>
</dbReference>
<dbReference type="Gene3D" id="3.40.50.880">
    <property type="match status" value="1"/>
</dbReference>
<feature type="compositionally biased region" description="Basic and acidic residues" evidence="1">
    <location>
        <begin position="552"/>
        <end position="568"/>
    </location>
</feature>
<dbReference type="InterPro" id="IPR055831">
    <property type="entry name" value="DUF7408"/>
</dbReference>
<proteinExistence type="predicted"/>
<dbReference type="STRING" id="555874.SAMN04488065_0050"/>
<feature type="domain" description="DUF7407" evidence="6">
    <location>
        <begin position="223"/>
        <end position="296"/>
    </location>
</feature>
<evidence type="ECO:0000259" key="3">
    <source>
        <dbReference type="Pfam" id="PF07584"/>
    </source>
</evidence>
<evidence type="ECO:0000259" key="7">
    <source>
        <dbReference type="Pfam" id="PF24157"/>
    </source>
</evidence>
<dbReference type="Pfam" id="PF13519">
    <property type="entry name" value="VWA_2"/>
    <property type="match status" value="1"/>
</dbReference>
<name>A0A1H3VKX6_9EURY</name>
<dbReference type="OrthoDB" id="341248at2157"/>
<evidence type="ECO:0000259" key="6">
    <source>
        <dbReference type="Pfam" id="PF24156"/>
    </source>
</evidence>
<dbReference type="InterPro" id="IPR036465">
    <property type="entry name" value="vWFA_dom_sf"/>
</dbReference>
<feature type="region of interest" description="Disordered" evidence="1">
    <location>
        <begin position="546"/>
        <end position="568"/>
    </location>
</feature>
<evidence type="ECO:0000259" key="4">
    <source>
        <dbReference type="Pfam" id="PF13519"/>
    </source>
</evidence>
<gene>
    <name evidence="8" type="ORF">SAMN04488065_0050</name>
</gene>
<dbReference type="AlphaFoldDB" id="A0A1H3VKX6"/>
<feature type="transmembrane region" description="Helical" evidence="2">
    <location>
        <begin position="63"/>
        <end position="84"/>
    </location>
</feature>
<dbReference type="InterPro" id="IPR011933">
    <property type="entry name" value="Double_TM_dom"/>
</dbReference>
<dbReference type="RefSeq" id="WP_092629681.1">
    <property type="nucleotide sequence ID" value="NZ_FNQT01000001.1"/>
</dbReference>
<dbReference type="Pfam" id="PF24156">
    <property type="entry name" value="DUF7407"/>
    <property type="match status" value="1"/>
</dbReference>
<dbReference type="Proteomes" id="UP000236755">
    <property type="component" value="Unassembled WGS sequence"/>
</dbReference>
<sequence>MALADVFLSPLGLVALLAAVPIVVLYLVQPDPRRVELPTLQFLLDEDERDASNPLLERLRRSLLLLLQLLVVVALAAALAGPYVTVSESQTVEETVIVLDGSASMGVDTGDGTRFDDAVAAARDSTTGTNAVVFAGAESRIALRSGGSDEVDRTLDGLSVVDTPTDLGTAISQAASIAGENARIVVLSDFADDTGWTDAVRSARARGLVVDLRQFAEGGAGNVGIVDRSFSGNEVTLSVKNYGTQQVTRTVTLGGRQRSVTLGPGDVERVTLAVPGGGGEARLSPGDDFPTDDTAFVAAPADPTVDVLLLTNDRNRYLAAALSVIDEVSLTVDEPPTTIEDDYDVILYSNLDAERLLRGNVEAGRDVVESGGGVGVLAQDSPPSALADLRLLSPSGVGTNPSIGRVATDELTREVDFPPPERYQRGTLQAGTPLVTTGNGTPLVATQSRDGGRVLYYGYVVNDDPFRFNYQYPVFWKRATFYLAGREPLSSLNRETGARLQFASETRVETPDGTVESTVVSLDQAGFYTTPSRRVGVSLYSETESNVTAESLDDRTEETGVTAREEDRQVPRPLTPLVALVGLLVAVGEIAYLRRRGDL</sequence>
<dbReference type="Pfam" id="PF24155">
    <property type="entry name" value="DUF7406"/>
    <property type="match status" value="1"/>
</dbReference>
<keyword evidence="2 8" id="KW-0812">Transmembrane</keyword>
<evidence type="ECO:0000313" key="9">
    <source>
        <dbReference type="Proteomes" id="UP000236755"/>
    </source>
</evidence>
<accession>A0A1H3VKX6</accession>
<evidence type="ECO:0000313" key="8">
    <source>
        <dbReference type="EMBL" id="SDZ75389.1"/>
    </source>
</evidence>
<reference evidence="8 9" key="1">
    <citation type="submission" date="2016-10" db="EMBL/GenBank/DDBJ databases">
        <authorList>
            <person name="de Groot N.N."/>
        </authorList>
    </citation>
    <scope>NUCLEOTIDE SEQUENCE [LARGE SCALE GENOMIC DNA]</scope>
    <source>
        <strain evidence="8 9">CGMCC 1.8712</strain>
    </source>
</reference>
<organism evidence="8 9">
    <name type="scientific">Haloplanus vescus</name>
    <dbReference type="NCBI Taxonomy" id="555874"/>
    <lineage>
        <taxon>Archaea</taxon>
        <taxon>Methanobacteriati</taxon>
        <taxon>Methanobacteriota</taxon>
        <taxon>Stenosarchaea group</taxon>
        <taxon>Halobacteria</taxon>
        <taxon>Halobacteriales</taxon>
        <taxon>Haloferacaceae</taxon>
        <taxon>Haloplanus</taxon>
    </lineage>
</organism>
<evidence type="ECO:0000256" key="2">
    <source>
        <dbReference type="SAM" id="Phobius"/>
    </source>
</evidence>
<dbReference type="PANTHER" id="PTHR37464">
    <property type="entry name" value="BLL2463 PROTEIN"/>
    <property type="match status" value="1"/>
</dbReference>
<dbReference type="Gene3D" id="3.40.50.410">
    <property type="entry name" value="von Willebrand factor, type A domain"/>
    <property type="match status" value="1"/>
</dbReference>
<keyword evidence="2" id="KW-1133">Transmembrane helix</keyword>
<dbReference type="InterPro" id="IPR024163">
    <property type="entry name" value="Aerotolerance_reg_N"/>
</dbReference>